<reference evidence="1" key="1">
    <citation type="journal article" date="2021" name="PeerJ">
        <title>Extensive microbial diversity within the chicken gut microbiome revealed by metagenomics and culture.</title>
        <authorList>
            <person name="Gilroy R."/>
            <person name="Ravi A."/>
            <person name="Getino M."/>
            <person name="Pursley I."/>
            <person name="Horton D.L."/>
            <person name="Alikhan N.F."/>
            <person name="Baker D."/>
            <person name="Gharbi K."/>
            <person name="Hall N."/>
            <person name="Watson M."/>
            <person name="Adriaenssens E.M."/>
            <person name="Foster-Nyarko E."/>
            <person name="Jarju S."/>
            <person name="Secka A."/>
            <person name="Antonio M."/>
            <person name="Oren A."/>
            <person name="Chaudhuri R.R."/>
            <person name="La Ragione R."/>
            <person name="Hildebrand F."/>
            <person name="Pallen M.J."/>
        </authorList>
    </citation>
    <scope>NUCLEOTIDE SEQUENCE</scope>
    <source>
        <strain evidence="1">USAMLcec2-132</strain>
    </source>
</reference>
<evidence type="ECO:0000313" key="1">
    <source>
        <dbReference type="EMBL" id="HJC25250.1"/>
    </source>
</evidence>
<reference evidence="1" key="2">
    <citation type="submission" date="2021-04" db="EMBL/GenBank/DDBJ databases">
        <authorList>
            <person name="Gilroy R."/>
        </authorList>
    </citation>
    <scope>NUCLEOTIDE SEQUENCE</scope>
    <source>
        <strain evidence="1">USAMLcec2-132</strain>
    </source>
</reference>
<organism evidence="1 2">
    <name type="scientific">Candidatus Eisenbergiella merdavium</name>
    <dbReference type="NCBI Taxonomy" id="2838551"/>
    <lineage>
        <taxon>Bacteria</taxon>
        <taxon>Bacillati</taxon>
        <taxon>Bacillota</taxon>
        <taxon>Clostridia</taxon>
        <taxon>Lachnospirales</taxon>
        <taxon>Lachnospiraceae</taxon>
        <taxon>Eisenbergiella</taxon>
    </lineage>
</organism>
<dbReference type="Proteomes" id="UP000823891">
    <property type="component" value="Unassembled WGS sequence"/>
</dbReference>
<sequence>MQAQSMLCAAQDTLRAAQELHHSSEAPADFSVVSWGNSVIEIQHRVSENETRMDRLESSIRKSRMAFLKFMPVCIVALPEETGKEFS</sequence>
<dbReference type="EMBL" id="DWWS01000058">
    <property type="protein sequence ID" value="HJC25250.1"/>
    <property type="molecule type" value="Genomic_DNA"/>
</dbReference>
<name>A0A9D2NIB1_9FIRM</name>
<comment type="caution">
    <text evidence="1">The sequence shown here is derived from an EMBL/GenBank/DDBJ whole genome shotgun (WGS) entry which is preliminary data.</text>
</comment>
<protein>
    <submittedName>
        <fullName evidence="1">Uncharacterized protein</fullName>
    </submittedName>
</protein>
<evidence type="ECO:0000313" key="2">
    <source>
        <dbReference type="Proteomes" id="UP000823891"/>
    </source>
</evidence>
<dbReference type="AlphaFoldDB" id="A0A9D2NIB1"/>
<gene>
    <name evidence="1" type="ORF">H9761_16370</name>
</gene>
<accession>A0A9D2NIB1</accession>
<proteinExistence type="predicted"/>